<evidence type="ECO:0000313" key="1">
    <source>
        <dbReference type="EMBL" id="MPN51212.1"/>
    </source>
</evidence>
<name>A0A645IK22_9ZZZZ</name>
<proteinExistence type="predicted"/>
<dbReference type="EMBL" id="VSSQ01116099">
    <property type="protein sequence ID" value="MPN51212.1"/>
    <property type="molecule type" value="Genomic_DNA"/>
</dbReference>
<comment type="caution">
    <text evidence="1">The sequence shown here is derived from an EMBL/GenBank/DDBJ whole genome shotgun (WGS) entry which is preliminary data.</text>
</comment>
<reference evidence="1" key="1">
    <citation type="submission" date="2019-08" db="EMBL/GenBank/DDBJ databases">
        <authorList>
            <person name="Kucharzyk K."/>
            <person name="Murdoch R.W."/>
            <person name="Higgins S."/>
            <person name="Loffler F."/>
        </authorList>
    </citation>
    <scope>NUCLEOTIDE SEQUENCE</scope>
</reference>
<organism evidence="1">
    <name type="scientific">bioreactor metagenome</name>
    <dbReference type="NCBI Taxonomy" id="1076179"/>
    <lineage>
        <taxon>unclassified sequences</taxon>
        <taxon>metagenomes</taxon>
        <taxon>ecological metagenomes</taxon>
    </lineage>
</organism>
<protein>
    <submittedName>
        <fullName evidence="1">Uncharacterized protein</fullName>
    </submittedName>
</protein>
<dbReference type="AlphaFoldDB" id="A0A645IK22"/>
<gene>
    <name evidence="1" type="ORF">SDC9_198854</name>
</gene>
<sequence>MQKRVLVRCEVIFISPGYSRKPGVGIRFHFTDFADRDIAGQKAVEIPDQVFFIETFSRKIKMCHHFPGMHAGVGSARPCHFKRLTQNDRKSILQNLLHTNTVGLYLPTHVILPVV</sequence>
<accession>A0A645IK22</accession>